<dbReference type="EMBL" id="BAABHJ010000038">
    <property type="protein sequence ID" value="GAA4616989.1"/>
    <property type="molecule type" value="Genomic_DNA"/>
</dbReference>
<sequence length="466" mass="48886">MTNTTTVGPERVARTLRDAFAGPVRLPGDAAYDATRSGWNLRIEHRPLVAAEATGPGDVRAAVIAARESGLPLTVQATGHGTHVPADGLLLTTGRMADVRIDPYRCVARVGPGARWSDVIAAAAPFGLAPLSGTPFVGVTGYTLGGGTGWLSRKYGYAADSVVTAELVTADGEHVTANAEHHADLFWALRGGGGNFGVVTALELRLHAVGRVYAGLSLYDAGNAAETLARYREWAADEPDELNTAVMLMRMPDVPAVPAPVRGRPVLAVRVFHLGGYEEAEHRLGPLLEAAGAPLVDGFRAMTFAEASTALAGASSPPMAVRQHLDLFRDLPDAVLGTLPDAAFGDVPGPAVEVRHWGGAMARPAPDAGPVGHRDVPFSVIATAPYGPGGTGYGDAGVRARVDAGVDGLVRRLRPYATGGSFLNFLTDPTRTRDAYTPDDHAGLCRVKQTWDPDDVFRPGHHIPPL</sequence>
<evidence type="ECO:0000256" key="2">
    <source>
        <dbReference type="ARBA" id="ARBA00005466"/>
    </source>
</evidence>
<comment type="caution">
    <text evidence="7">The sequence shown here is derived from an EMBL/GenBank/DDBJ whole genome shotgun (WGS) entry which is preliminary data.</text>
</comment>
<dbReference type="InterPro" id="IPR016166">
    <property type="entry name" value="FAD-bd_PCMH"/>
</dbReference>
<evidence type="ECO:0000256" key="3">
    <source>
        <dbReference type="ARBA" id="ARBA00022630"/>
    </source>
</evidence>
<keyword evidence="3" id="KW-0285">Flavoprotein</keyword>
<dbReference type="PROSITE" id="PS51387">
    <property type="entry name" value="FAD_PCMH"/>
    <property type="match status" value="1"/>
</dbReference>
<comment type="similarity">
    <text evidence="2">Belongs to the oxygen-dependent FAD-linked oxidoreductase family.</text>
</comment>
<dbReference type="InterPro" id="IPR016169">
    <property type="entry name" value="FAD-bd_PCMH_sub2"/>
</dbReference>
<dbReference type="Gene3D" id="3.30.43.10">
    <property type="entry name" value="Uridine Diphospho-n-acetylenolpyruvylglucosamine Reductase, domain 2"/>
    <property type="match status" value="1"/>
</dbReference>
<feature type="domain" description="FAD-binding PCMH-type" evidence="6">
    <location>
        <begin position="42"/>
        <end position="209"/>
    </location>
</feature>
<dbReference type="Gene3D" id="3.30.465.10">
    <property type="match status" value="1"/>
</dbReference>
<dbReference type="InterPro" id="IPR016167">
    <property type="entry name" value="FAD-bd_PCMH_sub1"/>
</dbReference>
<keyword evidence="4" id="KW-0274">FAD</keyword>
<accession>A0ABP8TUQ0</accession>
<dbReference type="Gene3D" id="3.40.462.20">
    <property type="match status" value="1"/>
</dbReference>
<keyword evidence="5" id="KW-0560">Oxidoreductase</keyword>
<evidence type="ECO:0000256" key="5">
    <source>
        <dbReference type="ARBA" id="ARBA00023002"/>
    </source>
</evidence>
<dbReference type="PANTHER" id="PTHR42973:SF39">
    <property type="entry name" value="FAD-BINDING PCMH-TYPE DOMAIN-CONTAINING PROTEIN"/>
    <property type="match status" value="1"/>
</dbReference>
<protein>
    <submittedName>
        <fullName evidence="7">FAD-binding oxidoreductase</fullName>
    </submittedName>
</protein>
<dbReference type="InterPro" id="IPR036318">
    <property type="entry name" value="FAD-bd_PCMH-like_sf"/>
</dbReference>
<dbReference type="SUPFAM" id="SSF56176">
    <property type="entry name" value="FAD-binding/transporter-associated domain-like"/>
    <property type="match status" value="1"/>
</dbReference>
<evidence type="ECO:0000313" key="8">
    <source>
        <dbReference type="Proteomes" id="UP001500212"/>
    </source>
</evidence>
<evidence type="ECO:0000256" key="4">
    <source>
        <dbReference type="ARBA" id="ARBA00022827"/>
    </source>
</evidence>
<dbReference type="Pfam" id="PF01565">
    <property type="entry name" value="FAD_binding_4"/>
    <property type="match status" value="1"/>
</dbReference>
<evidence type="ECO:0000256" key="1">
    <source>
        <dbReference type="ARBA" id="ARBA00001974"/>
    </source>
</evidence>
<dbReference type="Proteomes" id="UP001500212">
    <property type="component" value="Unassembled WGS sequence"/>
</dbReference>
<organism evidence="7 8">
    <name type="scientific">Actinoallomurus liliacearum</name>
    <dbReference type="NCBI Taxonomy" id="1080073"/>
    <lineage>
        <taxon>Bacteria</taxon>
        <taxon>Bacillati</taxon>
        <taxon>Actinomycetota</taxon>
        <taxon>Actinomycetes</taxon>
        <taxon>Streptosporangiales</taxon>
        <taxon>Thermomonosporaceae</taxon>
        <taxon>Actinoallomurus</taxon>
    </lineage>
</organism>
<proteinExistence type="inferred from homology"/>
<evidence type="ECO:0000313" key="7">
    <source>
        <dbReference type="EMBL" id="GAA4616989.1"/>
    </source>
</evidence>
<keyword evidence="8" id="KW-1185">Reference proteome</keyword>
<gene>
    <name evidence="7" type="ORF">GCM10023195_75680</name>
</gene>
<dbReference type="RefSeq" id="WP_345365241.1">
    <property type="nucleotide sequence ID" value="NZ_BAABHJ010000038.1"/>
</dbReference>
<dbReference type="PROSITE" id="PS00862">
    <property type="entry name" value="OX2_COVAL_FAD"/>
    <property type="match status" value="1"/>
</dbReference>
<dbReference type="InterPro" id="IPR050416">
    <property type="entry name" value="FAD-linked_Oxidoreductase"/>
</dbReference>
<dbReference type="InterPro" id="IPR006094">
    <property type="entry name" value="Oxid_FAD_bind_N"/>
</dbReference>
<comment type="cofactor">
    <cofactor evidence="1">
        <name>FAD</name>
        <dbReference type="ChEBI" id="CHEBI:57692"/>
    </cofactor>
</comment>
<reference evidence="8" key="1">
    <citation type="journal article" date="2019" name="Int. J. Syst. Evol. Microbiol.">
        <title>The Global Catalogue of Microorganisms (GCM) 10K type strain sequencing project: providing services to taxonomists for standard genome sequencing and annotation.</title>
        <authorList>
            <consortium name="The Broad Institute Genomics Platform"/>
            <consortium name="The Broad Institute Genome Sequencing Center for Infectious Disease"/>
            <person name="Wu L."/>
            <person name="Ma J."/>
        </authorList>
    </citation>
    <scope>NUCLEOTIDE SEQUENCE [LARGE SCALE GENOMIC DNA]</scope>
    <source>
        <strain evidence="8">JCM 17938</strain>
    </source>
</reference>
<dbReference type="PANTHER" id="PTHR42973">
    <property type="entry name" value="BINDING OXIDOREDUCTASE, PUTATIVE (AFU_ORTHOLOGUE AFUA_1G17690)-RELATED"/>
    <property type="match status" value="1"/>
</dbReference>
<evidence type="ECO:0000259" key="6">
    <source>
        <dbReference type="PROSITE" id="PS51387"/>
    </source>
</evidence>
<name>A0ABP8TUQ0_9ACTN</name>
<dbReference type="InterPro" id="IPR006093">
    <property type="entry name" value="Oxy_OxRdtase_FAD_BS"/>
</dbReference>